<accession>A0ACC1CM66</accession>
<organism evidence="1 2">
    <name type="scientific">Dendrolimus kikuchii</name>
    <dbReference type="NCBI Taxonomy" id="765133"/>
    <lineage>
        <taxon>Eukaryota</taxon>
        <taxon>Metazoa</taxon>
        <taxon>Ecdysozoa</taxon>
        <taxon>Arthropoda</taxon>
        <taxon>Hexapoda</taxon>
        <taxon>Insecta</taxon>
        <taxon>Pterygota</taxon>
        <taxon>Neoptera</taxon>
        <taxon>Endopterygota</taxon>
        <taxon>Lepidoptera</taxon>
        <taxon>Glossata</taxon>
        <taxon>Ditrysia</taxon>
        <taxon>Bombycoidea</taxon>
        <taxon>Lasiocampidae</taxon>
        <taxon>Dendrolimus</taxon>
    </lineage>
</organism>
<evidence type="ECO:0000313" key="2">
    <source>
        <dbReference type="Proteomes" id="UP000824533"/>
    </source>
</evidence>
<gene>
    <name evidence="1" type="ORF">K1T71_011721</name>
</gene>
<evidence type="ECO:0000313" key="1">
    <source>
        <dbReference type="EMBL" id="KAJ0172582.1"/>
    </source>
</evidence>
<reference evidence="1 2" key="1">
    <citation type="journal article" date="2021" name="Front. Genet.">
        <title>Chromosome-Level Genome Assembly Reveals Significant Gene Expansion in the Toll and IMD Signaling Pathways of Dendrolimus kikuchii.</title>
        <authorList>
            <person name="Zhou J."/>
            <person name="Wu P."/>
            <person name="Xiong Z."/>
            <person name="Liu N."/>
            <person name="Zhao N."/>
            <person name="Ji M."/>
            <person name="Qiu Y."/>
            <person name="Yang B."/>
        </authorList>
    </citation>
    <scope>NUCLEOTIDE SEQUENCE [LARGE SCALE GENOMIC DNA]</scope>
    <source>
        <strain evidence="1">Ann1</strain>
    </source>
</reference>
<dbReference type="EMBL" id="CM034407">
    <property type="protein sequence ID" value="KAJ0172582.1"/>
    <property type="molecule type" value="Genomic_DNA"/>
</dbReference>
<comment type="caution">
    <text evidence="1">The sequence shown here is derived from an EMBL/GenBank/DDBJ whole genome shotgun (WGS) entry which is preliminary data.</text>
</comment>
<dbReference type="Proteomes" id="UP000824533">
    <property type="component" value="Linkage Group LG21"/>
</dbReference>
<keyword evidence="2" id="KW-1185">Reference proteome</keyword>
<name>A0ACC1CM66_9NEOP</name>
<sequence length="384" mass="45400">MKKIKTKSDLKDTFYTLAPINWILTFFALNCVRRKNGKLVVHWSLLRNLSSIVTIFIVITCFLYGKVSNIEKNEDGSIKFINLIEMTFLLDYVQYIIDLYYVFKTKHVLIKYYENYDHIDKITGMTYYKSIRTSIAYTFIINIVIILFPIILDYLTYSVMFGWLRPTLFSIDYFFNMLNTLTIVNLTAHVIQMTYRLKRIESIFKHSYTPLEASNNIFLNNWDVLYIKKCYLMLLEQTEYVNYIYGFRMVLFSLLEIIWMVSEINIAIRVTSGSLRPDYPPAYFPGFVSLLRLCSFSSILFSLVHRCEQTYKKNKNIVNILDFIIMNECLNAELKSSLVELRDLVFFRPIVFHASDYFTINKKLLVSVCSVVVTYSIIFFQNMD</sequence>
<protein>
    <submittedName>
        <fullName evidence="1">Uncharacterized protein</fullName>
    </submittedName>
</protein>
<proteinExistence type="predicted"/>